<feature type="chain" id="PRO_5036709709" evidence="1">
    <location>
        <begin position="21"/>
        <end position="356"/>
    </location>
</feature>
<organism evidence="3 4">
    <name type="scientific">Treponema parvum</name>
    <dbReference type="NCBI Taxonomy" id="138851"/>
    <lineage>
        <taxon>Bacteria</taxon>
        <taxon>Pseudomonadati</taxon>
        <taxon>Spirochaetota</taxon>
        <taxon>Spirochaetia</taxon>
        <taxon>Spirochaetales</taxon>
        <taxon>Treponemataceae</taxon>
        <taxon>Treponema</taxon>
    </lineage>
</organism>
<accession>A0A975F0K7</accession>
<dbReference type="InterPro" id="IPR007730">
    <property type="entry name" value="SPOR-like_dom"/>
</dbReference>
<keyword evidence="1" id="KW-0732">Signal</keyword>
<name>A0A975F0K7_9SPIR</name>
<evidence type="ECO:0000256" key="1">
    <source>
        <dbReference type="SAM" id="SignalP"/>
    </source>
</evidence>
<dbReference type="Proteomes" id="UP000671995">
    <property type="component" value="Chromosome"/>
</dbReference>
<dbReference type="GO" id="GO:0042834">
    <property type="term" value="F:peptidoglycan binding"/>
    <property type="evidence" value="ECO:0007669"/>
    <property type="project" value="InterPro"/>
</dbReference>
<dbReference type="Pfam" id="PF05036">
    <property type="entry name" value="SPOR"/>
    <property type="match status" value="1"/>
</dbReference>
<dbReference type="EMBL" id="CP054257">
    <property type="protein sequence ID" value="QTQ12227.1"/>
    <property type="molecule type" value="Genomic_DNA"/>
</dbReference>
<sequence length="356" mass="38407">MKNKLPLLCACVFLLGRIFAGEAAKGAAAEIAAESAKKATVEKSIEFIEESLRKVTAAADKRALYIFLGSLYEQLARYDSARESYAAAAGIAAGDVENMPKKSNEQLVLDAVRCALSLGDGALADSYLNSAVRNSDDKEIQAYIKLYSQWSSLCKADKPSEVDETVVLLKAYAQMPSLETVRPAVFLTLWYLTGEEEYSAKLKKQFPSSMEAAIVSGKVQLMPAPFWFFVPHSPLALSKITDSAIDEFSAEKSSAAGSAASTETLSASAASSSNASDPASDSESEKPLYLQLGLFRERENAQTLVSRLVEKGFASKILSEKRKSGTTYYIVAVDYGDGSVASELRTAGFDCYPVFQ</sequence>
<dbReference type="Gene3D" id="3.30.70.1070">
    <property type="entry name" value="Sporulation related repeat"/>
    <property type="match status" value="1"/>
</dbReference>
<dbReference type="SUPFAM" id="SSF110997">
    <property type="entry name" value="Sporulation related repeat"/>
    <property type="match status" value="1"/>
</dbReference>
<protein>
    <submittedName>
        <fullName evidence="3">SPOR domain-containing protein</fullName>
    </submittedName>
</protein>
<dbReference type="PROSITE" id="PS51724">
    <property type="entry name" value="SPOR"/>
    <property type="match status" value="1"/>
</dbReference>
<dbReference type="InterPro" id="IPR036680">
    <property type="entry name" value="SPOR-like_sf"/>
</dbReference>
<dbReference type="Gene3D" id="1.25.40.10">
    <property type="entry name" value="Tetratricopeptide repeat domain"/>
    <property type="match status" value="1"/>
</dbReference>
<reference evidence="3" key="2">
    <citation type="journal article" date="2021" name="Microbiol. Resour. Announc.">
        <title>Complete Genome Sequences of Three Human Oral Treponema parvum Isolates.</title>
        <authorList>
            <person name="Zeng H."/>
            <person name="Watt R.M."/>
        </authorList>
    </citation>
    <scope>NUCLEOTIDE SEQUENCE</scope>
    <source>
        <strain evidence="3">ATCC 700773</strain>
    </source>
</reference>
<evidence type="ECO:0000313" key="3">
    <source>
        <dbReference type="EMBL" id="QTQ12227.1"/>
    </source>
</evidence>
<feature type="domain" description="SPOR" evidence="2">
    <location>
        <begin position="282"/>
        <end position="356"/>
    </location>
</feature>
<proteinExistence type="predicted"/>
<evidence type="ECO:0000313" key="4">
    <source>
        <dbReference type="Proteomes" id="UP000671995"/>
    </source>
</evidence>
<dbReference type="AlphaFoldDB" id="A0A975F0K7"/>
<dbReference type="InterPro" id="IPR011990">
    <property type="entry name" value="TPR-like_helical_dom_sf"/>
</dbReference>
<gene>
    <name evidence="3" type="ORF">HRI96_08470</name>
</gene>
<dbReference type="RefSeq" id="WP_210116941.1">
    <property type="nucleotide sequence ID" value="NZ_CP054257.1"/>
</dbReference>
<feature type="signal peptide" evidence="1">
    <location>
        <begin position="1"/>
        <end position="20"/>
    </location>
</feature>
<evidence type="ECO:0000259" key="2">
    <source>
        <dbReference type="PROSITE" id="PS51724"/>
    </source>
</evidence>
<reference evidence="3" key="1">
    <citation type="submission" date="2020-05" db="EMBL/GenBank/DDBJ databases">
        <authorList>
            <person name="Zeng H."/>
            <person name="Chan Y.K."/>
            <person name="Watt R.M."/>
        </authorList>
    </citation>
    <scope>NUCLEOTIDE SEQUENCE</scope>
    <source>
        <strain evidence="3">ATCC 700773</strain>
    </source>
</reference>